<dbReference type="PANTHER" id="PTHR22792">
    <property type="entry name" value="LUPUS LA PROTEIN-RELATED"/>
    <property type="match status" value="1"/>
</dbReference>
<dbReference type="GO" id="GO:0005634">
    <property type="term" value="C:nucleus"/>
    <property type="evidence" value="ECO:0007669"/>
    <property type="project" value="UniProtKB-SubCell"/>
</dbReference>
<dbReference type="AlphaFoldDB" id="A0A9N9CM37"/>
<dbReference type="InterPro" id="IPR002344">
    <property type="entry name" value="Lupus_La"/>
</dbReference>
<dbReference type="PRINTS" id="PR00302">
    <property type="entry name" value="LUPUSLA"/>
</dbReference>
<dbReference type="GO" id="GO:1990904">
    <property type="term" value="C:ribonucleoprotein complex"/>
    <property type="evidence" value="ECO:0007669"/>
    <property type="project" value="InterPro"/>
</dbReference>
<comment type="caution">
    <text evidence="7">The sequence shown here is derived from an EMBL/GenBank/DDBJ whole genome shotgun (WGS) entry which is preliminary data.</text>
</comment>
<dbReference type="InterPro" id="IPR006630">
    <property type="entry name" value="La_HTH"/>
</dbReference>
<evidence type="ECO:0000259" key="6">
    <source>
        <dbReference type="PROSITE" id="PS50961"/>
    </source>
</evidence>
<evidence type="ECO:0000256" key="3">
    <source>
        <dbReference type="ARBA" id="ARBA00023242"/>
    </source>
</evidence>
<dbReference type="GO" id="GO:0003729">
    <property type="term" value="F:mRNA binding"/>
    <property type="evidence" value="ECO:0007669"/>
    <property type="project" value="TreeGrafter"/>
</dbReference>
<keyword evidence="8" id="KW-1185">Reference proteome</keyword>
<gene>
    <name evidence="7" type="ORF">ALEPTO_LOCUS8316</name>
</gene>
<dbReference type="InterPro" id="IPR045180">
    <property type="entry name" value="La_dom_prot"/>
</dbReference>
<dbReference type="Proteomes" id="UP000789508">
    <property type="component" value="Unassembled WGS sequence"/>
</dbReference>
<sequence>DREEPKANEMENVQDKIEGASPAADSVVISATPIPSTTEDREEPKANEMDNVQDKIEGASPAASPEDRIELKAKISSETDSVQEKTEGASPAASPEDRIELKVKISSETDSVQEKTECVSPAASTPDSVVITTTPIPLSAEDRKELKAKILKQVEYYFSTENLKEDYYMNKLRWKTDEEWVPIDEICKFQRMQDYKDRELIVEALRESPKLLEINKNGTSVRRSPSDPLPLPEEVLNGHLFRSVYMEVKRRLDDKKKFKGSVFIEFNDKKSAEVVVGKELNYKDEKLLILLKWDYCQMKINEKGLPSNTMRHQCEKQFYAKKRKRSTDNNAKKRKRSMENTNSRQHRKKKRALPG</sequence>
<feature type="region of interest" description="Disordered" evidence="5">
    <location>
        <begin position="1"/>
        <end position="99"/>
    </location>
</feature>
<dbReference type="PANTHER" id="PTHR22792:SF140">
    <property type="entry name" value="ACHILLES, ISOFORM A"/>
    <property type="match status" value="1"/>
</dbReference>
<dbReference type="OrthoDB" id="439993at2759"/>
<feature type="compositionally biased region" description="Basic residues" evidence="5">
    <location>
        <begin position="344"/>
        <end position="355"/>
    </location>
</feature>
<dbReference type="Gene3D" id="3.30.70.330">
    <property type="match status" value="1"/>
</dbReference>
<evidence type="ECO:0000256" key="4">
    <source>
        <dbReference type="PROSITE-ProRule" id="PRU00332"/>
    </source>
</evidence>
<evidence type="ECO:0000256" key="2">
    <source>
        <dbReference type="ARBA" id="ARBA00022884"/>
    </source>
</evidence>
<dbReference type="GO" id="GO:0006396">
    <property type="term" value="P:RNA processing"/>
    <property type="evidence" value="ECO:0007669"/>
    <property type="project" value="InterPro"/>
</dbReference>
<organism evidence="7 8">
    <name type="scientific">Ambispora leptoticha</name>
    <dbReference type="NCBI Taxonomy" id="144679"/>
    <lineage>
        <taxon>Eukaryota</taxon>
        <taxon>Fungi</taxon>
        <taxon>Fungi incertae sedis</taxon>
        <taxon>Mucoromycota</taxon>
        <taxon>Glomeromycotina</taxon>
        <taxon>Glomeromycetes</taxon>
        <taxon>Archaeosporales</taxon>
        <taxon>Ambisporaceae</taxon>
        <taxon>Ambispora</taxon>
    </lineage>
</organism>
<feature type="non-terminal residue" evidence="7">
    <location>
        <position position="1"/>
    </location>
</feature>
<feature type="region of interest" description="Disordered" evidence="5">
    <location>
        <begin position="319"/>
        <end position="355"/>
    </location>
</feature>
<feature type="domain" description="HTH La-type RNA-binding" evidence="6">
    <location>
        <begin position="140"/>
        <end position="231"/>
    </location>
</feature>
<feature type="compositionally biased region" description="Basic and acidic residues" evidence="5">
    <location>
        <begin position="65"/>
        <end position="87"/>
    </location>
</feature>
<accession>A0A9N9CM37</accession>
<comment type="subcellular location">
    <subcellularLocation>
        <location evidence="1">Nucleus</location>
    </subcellularLocation>
</comment>
<proteinExistence type="predicted"/>
<evidence type="ECO:0000256" key="5">
    <source>
        <dbReference type="SAM" id="MobiDB-lite"/>
    </source>
</evidence>
<evidence type="ECO:0000313" key="8">
    <source>
        <dbReference type="Proteomes" id="UP000789508"/>
    </source>
</evidence>
<dbReference type="InterPro" id="IPR036390">
    <property type="entry name" value="WH_DNA-bd_sf"/>
</dbReference>
<keyword evidence="2 4" id="KW-0694">RNA-binding</keyword>
<dbReference type="Gene3D" id="1.10.10.10">
    <property type="entry name" value="Winged helix-like DNA-binding domain superfamily/Winged helix DNA-binding domain"/>
    <property type="match status" value="1"/>
</dbReference>
<dbReference type="InterPro" id="IPR012677">
    <property type="entry name" value="Nucleotide-bd_a/b_plait_sf"/>
</dbReference>
<dbReference type="InterPro" id="IPR036388">
    <property type="entry name" value="WH-like_DNA-bd_sf"/>
</dbReference>
<dbReference type="SUPFAM" id="SSF46785">
    <property type="entry name" value="Winged helix' DNA-binding domain"/>
    <property type="match status" value="1"/>
</dbReference>
<protein>
    <submittedName>
        <fullName evidence="7">5593_t:CDS:1</fullName>
    </submittedName>
</protein>
<feature type="compositionally biased region" description="Basic and acidic residues" evidence="5">
    <location>
        <begin position="1"/>
        <end position="18"/>
    </location>
</feature>
<feature type="compositionally biased region" description="Basic and acidic residues" evidence="5">
    <location>
        <begin position="38"/>
        <end position="57"/>
    </location>
</feature>
<keyword evidence="3" id="KW-0539">Nucleus</keyword>
<evidence type="ECO:0000256" key="1">
    <source>
        <dbReference type="ARBA" id="ARBA00004123"/>
    </source>
</evidence>
<reference evidence="7" key="1">
    <citation type="submission" date="2021-06" db="EMBL/GenBank/DDBJ databases">
        <authorList>
            <person name="Kallberg Y."/>
            <person name="Tangrot J."/>
            <person name="Rosling A."/>
        </authorList>
    </citation>
    <scope>NUCLEOTIDE SEQUENCE</scope>
    <source>
        <strain evidence="7">FL130A</strain>
    </source>
</reference>
<dbReference type="PROSITE" id="PS50961">
    <property type="entry name" value="HTH_LA"/>
    <property type="match status" value="1"/>
</dbReference>
<name>A0A9N9CM37_9GLOM</name>
<evidence type="ECO:0000313" key="7">
    <source>
        <dbReference type="EMBL" id="CAG8605077.1"/>
    </source>
</evidence>
<dbReference type="Pfam" id="PF05383">
    <property type="entry name" value="La"/>
    <property type="match status" value="1"/>
</dbReference>
<dbReference type="EMBL" id="CAJVPS010004544">
    <property type="protein sequence ID" value="CAG8605077.1"/>
    <property type="molecule type" value="Genomic_DNA"/>
</dbReference>
<dbReference type="SMART" id="SM00715">
    <property type="entry name" value="LA"/>
    <property type="match status" value="1"/>
</dbReference>